<keyword evidence="2" id="KW-0723">Serine/threonine-protein kinase</keyword>
<reference evidence="11 12" key="1">
    <citation type="journal article" date="2014" name="Nat. Genet.">
        <title>Whole-genome sequence of a flatfish provides insights into ZW sex chromosome evolution and adaptation to a benthic lifestyle.</title>
        <authorList>
            <person name="Chen S."/>
            <person name="Zhang G."/>
            <person name="Shao C."/>
            <person name="Huang Q."/>
            <person name="Liu G."/>
            <person name="Zhang P."/>
            <person name="Song W."/>
            <person name="An N."/>
            <person name="Chalopin D."/>
            <person name="Volff J.N."/>
            <person name="Hong Y."/>
            <person name="Li Q."/>
            <person name="Sha Z."/>
            <person name="Zhou H."/>
            <person name="Xie M."/>
            <person name="Yu Q."/>
            <person name="Liu Y."/>
            <person name="Xiang H."/>
            <person name="Wang N."/>
            <person name="Wu K."/>
            <person name="Yang C."/>
            <person name="Zhou Q."/>
            <person name="Liao X."/>
            <person name="Yang L."/>
            <person name="Hu Q."/>
            <person name="Zhang J."/>
            <person name="Meng L."/>
            <person name="Jin L."/>
            <person name="Tian Y."/>
            <person name="Lian J."/>
            <person name="Yang J."/>
            <person name="Miao G."/>
            <person name="Liu S."/>
            <person name="Liang Z."/>
            <person name="Yan F."/>
            <person name="Li Y."/>
            <person name="Sun B."/>
            <person name="Zhang H."/>
            <person name="Zhang J."/>
            <person name="Zhu Y."/>
            <person name="Du M."/>
            <person name="Zhao Y."/>
            <person name="Schartl M."/>
            <person name="Tang Q."/>
            <person name="Wang J."/>
        </authorList>
    </citation>
    <scope>NUCLEOTIDE SEQUENCE</scope>
</reference>
<reference evidence="11" key="3">
    <citation type="submission" date="2025-09" db="UniProtKB">
        <authorList>
            <consortium name="Ensembl"/>
        </authorList>
    </citation>
    <scope>IDENTIFICATION</scope>
</reference>
<comment type="catalytic activity">
    <reaction evidence="8">
        <text>L-seryl-[protein] + ATP = O-phospho-L-seryl-[protein] + ADP + H(+)</text>
        <dbReference type="Rhea" id="RHEA:17989"/>
        <dbReference type="Rhea" id="RHEA-COMP:9863"/>
        <dbReference type="Rhea" id="RHEA-COMP:11604"/>
        <dbReference type="ChEBI" id="CHEBI:15378"/>
        <dbReference type="ChEBI" id="CHEBI:29999"/>
        <dbReference type="ChEBI" id="CHEBI:30616"/>
        <dbReference type="ChEBI" id="CHEBI:83421"/>
        <dbReference type="ChEBI" id="CHEBI:456216"/>
        <dbReference type="EC" id="2.7.11.1"/>
    </reaction>
</comment>
<dbReference type="AlphaFoldDB" id="A0A3P8UWJ6"/>
<dbReference type="SMART" id="SM00220">
    <property type="entry name" value="S_TKc"/>
    <property type="match status" value="1"/>
</dbReference>
<evidence type="ECO:0000256" key="6">
    <source>
        <dbReference type="ARBA" id="ARBA00022840"/>
    </source>
</evidence>
<keyword evidence="4 9" id="KW-0547">Nucleotide-binding</keyword>
<dbReference type="GO" id="GO:0050321">
    <property type="term" value="F:tau-protein kinase activity"/>
    <property type="evidence" value="ECO:0007669"/>
    <property type="project" value="TreeGrafter"/>
</dbReference>
<feature type="binding site" evidence="9">
    <location>
        <position position="52"/>
    </location>
    <ligand>
        <name>ATP</name>
        <dbReference type="ChEBI" id="CHEBI:30616"/>
    </ligand>
</feature>
<dbReference type="SUPFAM" id="SSF56112">
    <property type="entry name" value="Protein kinase-like (PK-like)"/>
    <property type="match status" value="1"/>
</dbReference>
<dbReference type="GO" id="GO:0035556">
    <property type="term" value="P:intracellular signal transduction"/>
    <property type="evidence" value="ECO:0007669"/>
    <property type="project" value="TreeGrafter"/>
</dbReference>
<dbReference type="GO" id="GO:0005524">
    <property type="term" value="F:ATP binding"/>
    <property type="evidence" value="ECO:0007669"/>
    <property type="project" value="UniProtKB-UniRule"/>
</dbReference>
<proteinExistence type="predicted"/>
<organism evidence="11 12">
    <name type="scientific">Cynoglossus semilaevis</name>
    <name type="common">Tongue sole</name>
    <dbReference type="NCBI Taxonomy" id="244447"/>
    <lineage>
        <taxon>Eukaryota</taxon>
        <taxon>Metazoa</taxon>
        <taxon>Chordata</taxon>
        <taxon>Craniata</taxon>
        <taxon>Vertebrata</taxon>
        <taxon>Euteleostomi</taxon>
        <taxon>Actinopterygii</taxon>
        <taxon>Neopterygii</taxon>
        <taxon>Teleostei</taxon>
        <taxon>Neoteleostei</taxon>
        <taxon>Acanthomorphata</taxon>
        <taxon>Carangaria</taxon>
        <taxon>Pleuronectiformes</taxon>
        <taxon>Pleuronectoidei</taxon>
        <taxon>Cynoglossidae</taxon>
        <taxon>Cynoglossinae</taxon>
        <taxon>Cynoglossus</taxon>
    </lineage>
</organism>
<comment type="catalytic activity">
    <reaction evidence="7">
        <text>L-threonyl-[protein] + ATP = O-phospho-L-threonyl-[protein] + ADP + H(+)</text>
        <dbReference type="Rhea" id="RHEA:46608"/>
        <dbReference type="Rhea" id="RHEA-COMP:11060"/>
        <dbReference type="Rhea" id="RHEA-COMP:11605"/>
        <dbReference type="ChEBI" id="CHEBI:15378"/>
        <dbReference type="ChEBI" id="CHEBI:30013"/>
        <dbReference type="ChEBI" id="CHEBI:30616"/>
        <dbReference type="ChEBI" id="CHEBI:61977"/>
        <dbReference type="ChEBI" id="CHEBI:456216"/>
        <dbReference type="EC" id="2.7.11.1"/>
    </reaction>
</comment>
<evidence type="ECO:0000256" key="1">
    <source>
        <dbReference type="ARBA" id="ARBA00012513"/>
    </source>
</evidence>
<dbReference type="Proteomes" id="UP000265120">
    <property type="component" value="Chromosome 4"/>
</dbReference>
<evidence type="ECO:0000256" key="4">
    <source>
        <dbReference type="ARBA" id="ARBA00022741"/>
    </source>
</evidence>
<dbReference type="GO" id="GO:0000226">
    <property type="term" value="P:microtubule cytoskeleton organization"/>
    <property type="evidence" value="ECO:0007669"/>
    <property type="project" value="TreeGrafter"/>
</dbReference>
<feature type="domain" description="Protein kinase" evidence="10">
    <location>
        <begin position="23"/>
        <end position="171"/>
    </location>
</feature>
<keyword evidence="6 9" id="KW-0067">ATP-binding</keyword>
<name>A0A3P8UWJ6_CYNSE</name>
<dbReference type="FunFam" id="3.30.200.20:FF:000003">
    <property type="entry name" value="Non-specific serine/threonine protein kinase"/>
    <property type="match status" value="1"/>
</dbReference>
<evidence type="ECO:0000313" key="12">
    <source>
        <dbReference type="Proteomes" id="UP000265120"/>
    </source>
</evidence>
<evidence type="ECO:0000256" key="5">
    <source>
        <dbReference type="ARBA" id="ARBA00022777"/>
    </source>
</evidence>
<dbReference type="PANTHER" id="PTHR24346:SF42">
    <property type="entry name" value="SERINE_THREONINE-PROTEIN KINASE SIK3"/>
    <property type="match status" value="1"/>
</dbReference>
<accession>A0A3P8UWJ6</accession>
<dbReference type="Ensembl" id="ENSCSET00000005185.1">
    <property type="protein sequence ID" value="ENSCSEP00000005126.1"/>
    <property type="gene ID" value="ENSCSEG00000003318.1"/>
</dbReference>
<dbReference type="PROSITE" id="PS00107">
    <property type="entry name" value="PROTEIN_KINASE_ATP"/>
    <property type="match status" value="1"/>
</dbReference>
<sequence length="171" mass="19231">VYNVSKAMPTSPPSDKHTRVGHYEIERTIGKGNFAVVKLATHIITKAKVAIKIVDKTQLDDENLKKIYREVEIMKLLKHPHIIRLYQVMETERMIYLVTEYASGGEIFGKEFPSVSIVEMLCLLLCCVCFSVQSTTGLSDILKGCVNIVKGTSKLLLVNDLVFTQIFHSSK</sequence>
<evidence type="ECO:0000256" key="8">
    <source>
        <dbReference type="ARBA" id="ARBA00048679"/>
    </source>
</evidence>
<keyword evidence="12" id="KW-1185">Reference proteome</keyword>
<dbReference type="GO" id="GO:0005737">
    <property type="term" value="C:cytoplasm"/>
    <property type="evidence" value="ECO:0007669"/>
    <property type="project" value="TreeGrafter"/>
</dbReference>
<evidence type="ECO:0000256" key="3">
    <source>
        <dbReference type="ARBA" id="ARBA00022679"/>
    </source>
</evidence>
<dbReference type="InterPro" id="IPR017441">
    <property type="entry name" value="Protein_kinase_ATP_BS"/>
</dbReference>
<dbReference type="PROSITE" id="PS50011">
    <property type="entry name" value="PROTEIN_KINASE_DOM"/>
    <property type="match status" value="1"/>
</dbReference>
<dbReference type="InterPro" id="IPR011009">
    <property type="entry name" value="Kinase-like_dom_sf"/>
</dbReference>
<dbReference type="InterPro" id="IPR000719">
    <property type="entry name" value="Prot_kinase_dom"/>
</dbReference>
<keyword evidence="3" id="KW-0808">Transferase</keyword>
<evidence type="ECO:0000256" key="7">
    <source>
        <dbReference type="ARBA" id="ARBA00047899"/>
    </source>
</evidence>
<evidence type="ECO:0000259" key="10">
    <source>
        <dbReference type="PROSITE" id="PS50011"/>
    </source>
</evidence>
<reference evidence="11" key="2">
    <citation type="submission" date="2025-08" db="UniProtKB">
        <authorList>
            <consortium name="Ensembl"/>
        </authorList>
    </citation>
    <scope>IDENTIFICATION</scope>
</reference>
<dbReference type="GeneTree" id="ENSGT00940000157259"/>
<dbReference type="EC" id="2.7.11.1" evidence="1"/>
<protein>
    <recommendedName>
        <fullName evidence="1">non-specific serine/threonine protein kinase</fullName>
        <ecNumber evidence="1">2.7.11.1</ecNumber>
    </recommendedName>
</protein>
<dbReference type="Pfam" id="PF00069">
    <property type="entry name" value="Pkinase"/>
    <property type="match status" value="1"/>
</dbReference>
<evidence type="ECO:0000256" key="2">
    <source>
        <dbReference type="ARBA" id="ARBA00022527"/>
    </source>
</evidence>
<evidence type="ECO:0000313" key="11">
    <source>
        <dbReference type="Ensembl" id="ENSCSEP00000005126.1"/>
    </source>
</evidence>
<evidence type="ECO:0000256" key="9">
    <source>
        <dbReference type="PROSITE-ProRule" id="PRU10141"/>
    </source>
</evidence>
<keyword evidence="5" id="KW-0418">Kinase</keyword>
<dbReference type="PANTHER" id="PTHR24346">
    <property type="entry name" value="MAP/MICROTUBULE AFFINITY-REGULATING KINASE"/>
    <property type="match status" value="1"/>
</dbReference>
<dbReference type="Gene3D" id="3.30.200.20">
    <property type="entry name" value="Phosphorylase Kinase, domain 1"/>
    <property type="match status" value="1"/>
</dbReference>